<feature type="region of interest" description="Disordered" evidence="1">
    <location>
        <begin position="20"/>
        <end position="46"/>
    </location>
</feature>
<dbReference type="EMBL" id="LGRX02001658">
    <property type="protein sequence ID" value="KAK3285738.1"/>
    <property type="molecule type" value="Genomic_DNA"/>
</dbReference>
<evidence type="ECO:0000313" key="3">
    <source>
        <dbReference type="Proteomes" id="UP001190700"/>
    </source>
</evidence>
<protein>
    <submittedName>
        <fullName evidence="2">Uncharacterized protein</fullName>
    </submittedName>
</protein>
<comment type="caution">
    <text evidence="2">The sequence shown here is derived from an EMBL/GenBank/DDBJ whole genome shotgun (WGS) entry which is preliminary data.</text>
</comment>
<organism evidence="2 3">
    <name type="scientific">Cymbomonas tetramitiformis</name>
    <dbReference type="NCBI Taxonomy" id="36881"/>
    <lineage>
        <taxon>Eukaryota</taxon>
        <taxon>Viridiplantae</taxon>
        <taxon>Chlorophyta</taxon>
        <taxon>Pyramimonadophyceae</taxon>
        <taxon>Pyramimonadales</taxon>
        <taxon>Pyramimonadaceae</taxon>
        <taxon>Cymbomonas</taxon>
    </lineage>
</organism>
<sequence>MGGSRVGGVAGEVASFTAVTIDAPHGDAPTAPPPPPVSDGGTDITADDCIYPATDVAQFEKYTFADIISKDELAVVHDAIHLQRTHRRRQRRSTP</sequence>
<proteinExistence type="predicted"/>
<gene>
    <name evidence="2" type="ORF">CYMTET_6672</name>
</gene>
<evidence type="ECO:0000313" key="2">
    <source>
        <dbReference type="EMBL" id="KAK3285738.1"/>
    </source>
</evidence>
<dbReference type="Proteomes" id="UP001190700">
    <property type="component" value="Unassembled WGS sequence"/>
</dbReference>
<evidence type="ECO:0000256" key="1">
    <source>
        <dbReference type="SAM" id="MobiDB-lite"/>
    </source>
</evidence>
<accession>A0AAE0LHT4</accession>
<dbReference type="AlphaFoldDB" id="A0AAE0LHT4"/>
<name>A0AAE0LHT4_9CHLO</name>
<keyword evidence="3" id="KW-1185">Reference proteome</keyword>
<reference evidence="2 3" key="1">
    <citation type="journal article" date="2015" name="Genome Biol. Evol.">
        <title>Comparative Genomics of a Bacterivorous Green Alga Reveals Evolutionary Causalities and Consequences of Phago-Mixotrophic Mode of Nutrition.</title>
        <authorList>
            <person name="Burns J.A."/>
            <person name="Paasch A."/>
            <person name="Narechania A."/>
            <person name="Kim E."/>
        </authorList>
    </citation>
    <scope>NUCLEOTIDE SEQUENCE [LARGE SCALE GENOMIC DNA]</scope>
    <source>
        <strain evidence="2 3">PLY_AMNH</strain>
    </source>
</reference>